<dbReference type="GO" id="GO:0005938">
    <property type="term" value="C:cell cortex"/>
    <property type="evidence" value="ECO:0007669"/>
    <property type="project" value="TreeGrafter"/>
</dbReference>
<feature type="region of interest" description="Disordered" evidence="2">
    <location>
        <begin position="467"/>
        <end position="887"/>
    </location>
</feature>
<feature type="compositionally biased region" description="Polar residues" evidence="2">
    <location>
        <begin position="1"/>
        <end position="19"/>
    </location>
</feature>
<evidence type="ECO:0000256" key="2">
    <source>
        <dbReference type="SAM" id="MobiDB-lite"/>
    </source>
</evidence>
<feature type="compositionally biased region" description="Low complexity" evidence="2">
    <location>
        <begin position="878"/>
        <end position="887"/>
    </location>
</feature>
<feature type="compositionally biased region" description="Basic and acidic residues" evidence="2">
    <location>
        <begin position="588"/>
        <end position="602"/>
    </location>
</feature>
<dbReference type="InterPro" id="IPR008936">
    <property type="entry name" value="Rho_GTPase_activation_prot"/>
</dbReference>
<dbReference type="CDD" id="cd04396">
    <property type="entry name" value="RhoGAP_fSAC7_BAG7"/>
    <property type="match status" value="1"/>
</dbReference>
<accession>A0A443I572</accession>
<dbReference type="STRING" id="264951.A0A443I572"/>
<protein>
    <submittedName>
        <fullName evidence="4">Rho GTPase activator</fullName>
    </submittedName>
</protein>
<feature type="domain" description="Rho-GAP" evidence="3">
    <location>
        <begin position="80"/>
        <end position="289"/>
    </location>
</feature>
<comment type="caution">
    <text evidence="4">The sequence shown here is derived from an EMBL/GenBank/DDBJ whole genome shotgun (WGS) entry which is preliminary data.</text>
</comment>
<dbReference type="Gene3D" id="1.10.555.10">
    <property type="entry name" value="Rho GTPase activation protein"/>
    <property type="match status" value="1"/>
</dbReference>
<feature type="compositionally biased region" description="Low complexity" evidence="2">
    <location>
        <begin position="340"/>
        <end position="354"/>
    </location>
</feature>
<reference evidence="4 5" key="1">
    <citation type="journal article" date="2018" name="Front. Microbiol.">
        <title>Genomic and genetic insights into a cosmopolitan fungus, Paecilomyces variotii (Eurotiales).</title>
        <authorList>
            <person name="Urquhart A.S."/>
            <person name="Mondo S.J."/>
            <person name="Makela M.R."/>
            <person name="Hane J.K."/>
            <person name="Wiebenga A."/>
            <person name="He G."/>
            <person name="Mihaltcheva S."/>
            <person name="Pangilinan J."/>
            <person name="Lipzen A."/>
            <person name="Barry K."/>
            <person name="de Vries R.P."/>
            <person name="Grigoriev I.V."/>
            <person name="Idnurm A."/>
        </authorList>
    </citation>
    <scope>NUCLEOTIDE SEQUENCE [LARGE SCALE GENOMIC DNA]</scope>
    <source>
        <strain evidence="4 5">CBS 101075</strain>
    </source>
</reference>
<feature type="compositionally biased region" description="Polar residues" evidence="2">
    <location>
        <begin position="719"/>
        <end position="735"/>
    </location>
</feature>
<dbReference type="RefSeq" id="XP_028488884.1">
    <property type="nucleotide sequence ID" value="XM_028625643.1"/>
</dbReference>
<dbReference type="AlphaFoldDB" id="A0A443I572"/>
<sequence length="887" mass="96606">MTTGDSHQMSHPAQVQQLQLRDAHPPSSNPVAPSPPSKRDLASWWRQFKRNAKKEEEKVQPRGIFGVPLNVSIKYANVAISLTNDHGESFIYGYVPIVVAKCGVYLKEKATDVEGIFRLNGSAKRIKDLQEIFDSPERYGKGLDWTGYTVHDAANILRRYLNQLPEPIVPLEFYERFREPLRNHQAQAVGDIEAAEYDTGDFDHDKAVATYQQLIRELPPLNKQLLLYILDLLAVFASKSEQNRMTSANLSAIFQPGLLSHPQHDMAPQEYKLSQDILIFLIENQDHFLFGMNGTAADEQTVKDVESGLAPKPSHSTVRRSVSSASGGAESLRKYETMRRNVSVSSKNSRTSNNASNPATPTSLGGGMHRSNTVPSKKSPALPPSRLGRGAEPSTPTPAGLTPPVQSYQASRSSSRAASPNPAAKQSTASSEGSVATTPTSAYIHTSTHGPVPVSAADKVVTAEKPRLQAGLPTGMSSPPTAVTPTKERKLSNLFTKSPPPAGEQKEPRQPNRLKKKRIPGSASESAQSSSHSLHAMSADPSTIGFIAQSLTQSLNHQTDSHENTGSNTRLPAVPASSHGETTQQANKETKPEDSAPIDETHNYQQHQHQPSDHTLKPPSRTPSMHSRSSFTDHSDFDQLDEASKTEKKDNRRSRLFHRSKRNSDQIGQGFGSPPQLGVNAGAEFSTSSIGSSNRLRQGSVVDSQQFGSESSHPVRATSDMSSSFDNLKDSSQASEPEKRSLFEKFKAKVSMVKDGVKDWDAERERAKSPPQSDTEKSVSTQNSFYGNKENRSSKHILTEGPRETPEAFQQSPVSSALPLSGPPPVIPEEPPSPEIPKRSLQQERQQTDAVTSQETKAKEEVSTAPVAEQNGDQKDVAAAPEAAPAS</sequence>
<dbReference type="GO" id="GO:0007165">
    <property type="term" value="P:signal transduction"/>
    <property type="evidence" value="ECO:0007669"/>
    <property type="project" value="InterPro"/>
</dbReference>
<feature type="compositionally biased region" description="Polar residues" evidence="2">
    <location>
        <begin position="770"/>
        <end position="786"/>
    </location>
</feature>
<dbReference type="PANTHER" id="PTHR15228:SF25">
    <property type="entry name" value="F-BAR DOMAIN-CONTAINING PROTEIN"/>
    <property type="match status" value="1"/>
</dbReference>
<feature type="compositionally biased region" description="Polar residues" evidence="2">
    <location>
        <begin position="843"/>
        <end position="855"/>
    </location>
</feature>
<gene>
    <name evidence="4" type="ORF">C8Q69DRAFT_15948</name>
</gene>
<feature type="compositionally biased region" description="Low complexity" evidence="2">
    <location>
        <begin position="410"/>
        <end position="424"/>
    </location>
</feature>
<dbReference type="EMBL" id="RCNU01000001">
    <property type="protein sequence ID" value="RWQ99239.1"/>
    <property type="molecule type" value="Genomic_DNA"/>
</dbReference>
<feature type="region of interest" description="Disordered" evidence="2">
    <location>
        <begin position="1"/>
        <end position="40"/>
    </location>
</feature>
<feature type="compositionally biased region" description="Polar residues" evidence="2">
    <location>
        <begin position="314"/>
        <end position="326"/>
    </location>
</feature>
<dbReference type="GO" id="GO:0005096">
    <property type="term" value="F:GTPase activator activity"/>
    <property type="evidence" value="ECO:0007669"/>
    <property type="project" value="UniProtKB-KW"/>
</dbReference>
<evidence type="ECO:0000313" key="4">
    <source>
        <dbReference type="EMBL" id="RWQ99239.1"/>
    </source>
</evidence>
<evidence type="ECO:0000256" key="1">
    <source>
        <dbReference type="ARBA" id="ARBA00022468"/>
    </source>
</evidence>
<evidence type="ECO:0000259" key="3">
    <source>
        <dbReference type="PROSITE" id="PS50238"/>
    </source>
</evidence>
<dbReference type="PROSITE" id="PS50238">
    <property type="entry name" value="RHOGAP"/>
    <property type="match status" value="1"/>
</dbReference>
<dbReference type="InterPro" id="IPR051025">
    <property type="entry name" value="RhoGAP"/>
</dbReference>
<dbReference type="VEuPathDB" id="FungiDB:C8Q69DRAFT_15948"/>
<feature type="compositionally biased region" description="Polar residues" evidence="2">
    <location>
        <begin position="685"/>
        <end position="712"/>
    </location>
</feature>
<feature type="compositionally biased region" description="Polar residues" evidence="2">
    <location>
        <begin position="549"/>
        <end position="570"/>
    </location>
</feature>
<dbReference type="GeneID" id="39594920"/>
<feature type="compositionally biased region" description="Low complexity" evidence="2">
    <location>
        <begin position="522"/>
        <end position="539"/>
    </location>
</feature>
<feature type="compositionally biased region" description="Basic and acidic residues" evidence="2">
    <location>
        <begin position="755"/>
        <end position="768"/>
    </location>
</feature>
<dbReference type="PANTHER" id="PTHR15228">
    <property type="entry name" value="SPERMATHECAL PHYSIOLOGY VARIANT"/>
    <property type="match status" value="1"/>
</dbReference>
<organism evidence="4 5">
    <name type="scientific">Byssochlamys spectabilis</name>
    <name type="common">Paecilomyces variotii</name>
    <dbReference type="NCBI Taxonomy" id="264951"/>
    <lineage>
        <taxon>Eukaryota</taxon>
        <taxon>Fungi</taxon>
        <taxon>Dikarya</taxon>
        <taxon>Ascomycota</taxon>
        <taxon>Pezizomycotina</taxon>
        <taxon>Eurotiomycetes</taxon>
        <taxon>Eurotiomycetidae</taxon>
        <taxon>Eurotiales</taxon>
        <taxon>Thermoascaceae</taxon>
        <taxon>Paecilomyces</taxon>
    </lineage>
</organism>
<dbReference type="SMART" id="SM00324">
    <property type="entry name" value="RhoGAP"/>
    <property type="match status" value="1"/>
</dbReference>
<feature type="compositionally biased region" description="Basic and acidic residues" evidence="2">
    <location>
        <begin position="631"/>
        <end position="650"/>
    </location>
</feature>
<keyword evidence="1" id="KW-0343">GTPase activation</keyword>
<feature type="compositionally biased region" description="Basic and acidic residues" evidence="2">
    <location>
        <begin position="789"/>
        <end position="806"/>
    </location>
</feature>
<dbReference type="Proteomes" id="UP000283841">
    <property type="component" value="Unassembled WGS sequence"/>
</dbReference>
<dbReference type="InterPro" id="IPR000198">
    <property type="entry name" value="RhoGAP_dom"/>
</dbReference>
<dbReference type="GO" id="GO:0060237">
    <property type="term" value="P:regulation of fungal-type cell wall organization"/>
    <property type="evidence" value="ECO:0007669"/>
    <property type="project" value="TreeGrafter"/>
</dbReference>
<feature type="compositionally biased region" description="Polar residues" evidence="2">
    <location>
        <begin position="425"/>
        <end position="449"/>
    </location>
</feature>
<dbReference type="Pfam" id="PF00620">
    <property type="entry name" value="RhoGAP"/>
    <property type="match status" value="1"/>
</dbReference>
<name>A0A443I572_BYSSP</name>
<dbReference type="SUPFAM" id="SSF48350">
    <property type="entry name" value="GTPase activation domain, GAP"/>
    <property type="match status" value="1"/>
</dbReference>
<evidence type="ECO:0000313" key="5">
    <source>
        <dbReference type="Proteomes" id="UP000283841"/>
    </source>
</evidence>
<feature type="compositionally biased region" description="Basic and acidic residues" evidence="2">
    <location>
        <begin position="736"/>
        <end position="747"/>
    </location>
</feature>
<feature type="compositionally biased region" description="Pro residues" evidence="2">
    <location>
        <begin position="821"/>
        <end position="835"/>
    </location>
</feature>
<keyword evidence="5" id="KW-1185">Reference proteome</keyword>
<feature type="region of interest" description="Disordered" evidence="2">
    <location>
        <begin position="304"/>
        <end position="452"/>
    </location>
</feature>
<feature type="compositionally biased region" description="Polar residues" evidence="2">
    <location>
        <begin position="475"/>
        <end position="484"/>
    </location>
</feature>
<feature type="compositionally biased region" description="Basic residues" evidence="2">
    <location>
        <begin position="651"/>
        <end position="661"/>
    </location>
</feature>
<proteinExistence type="predicted"/>